<evidence type="ECO:0000256" key="1">
    <source>
        <dbReference type="ARBA" id="ARBA00011067"/>
    </source>
</evidence>
<evidence type="ECO:0000256" key="3">
    <source>
        <dbReference type="RuleBase" id="RU368071"/>
    </source>
</evidence>
<dbReference type="GO" id="GO:0045174">
    <property type="term" value="F:glutathione dehydrogenase (ascorbate) activity"/>
    <property type="evidence" value="ECO:0007669"/>
    <property type="project" value="UniProtKB-UniRule"/>
</dbReference>
<evidence type="ECO:0000256" key="2">
    <source>
        <dbReference type="ARBA" id="ARBA00023002"/>
    </source>
</evidence>
<dbReference type="EMBL" id="GELH01000111">
    <property type="protein sequence ID" value="JAS04161.1"/>
    <property type="molecule type" value="Transcribed_RNA"/>
</dbReference>
<dbReference type="SUPFAM" id="SSF52833">
    <property type="entry name" value="Thioredoxin-like"/>
    <property type="match status" value="1"/>
</dbReference>
<comment type="function">
    <text evidence="3">Exhibits glutathione-dependent thiol transferase activity. Has high dehydroascorbate reductase activity and may contribute to the recycling of ascorbic acid. Participates in the biotransformation of inorganic arsenic and reduces monomethylarsonic acid (MMA).</text>
</comment>
<dbReference type="PROSITE" id="PS50404">
    <property type="entry name" value="GST_NTER"/>
    <property type="match status" value="1"/>
</dbReference>
<comment type="catalytic activity">
    <reaction evidence="3">
        <text>RX + glutathione = an S-substituted glutathione + a halide anion + H(+)</text>
        <dbReference type="Rhea" id="RHEA:16437"/>
        <dbReference type="ChEBI" id="CHEBI:15378"/>
        <dbReference type="ChEBI" id="CHEBI:16042"/>
        <dbReference type="ChEBI" id="CHEBI:17792"/>
        <dbReference type="ChEBI" id="CHEBI:57925"/>
        <dbReference type="ChEBI" id="CHEBI:90779"/>
        <dbReference type="EC" id="2.5.1.18"/>
    </reaction>
</comment>
<protein>
    <recommendedName>
        <fullName evidence="3">Glutathione S-transferase omega</fullName>
        <shortName evidence="3">GSTO</shortName>
        <ecNumber evidence="3">1.20.4.2</ecNumber>
        <ecNumber evidence="3">1.8.5.1</ecNumber>
        <ecNumber evidence="3">2.5.1.18</ecNumber>
    </recommendedName>
    <alternativeName>
        <fullName evidence="3">Glutathione-dependent dehydroascorbate reductase</fullName>
    </alternativeName>
    <alternativeName>
        <fullName evidence="3">Monomethylarsonic acid reductase</fullName>
    </alternativeName>
</protein>
<dbReference type="Pfam" id="PF13409">
    <property type="entry name" value="GST_N_2"/>
    <property type="match status" value="1"/>
</dbReference>
<proteinExistence type="inferred from homology"/>
<feature type="domain" description="GST N-terminal" evidence="4">
    <location>
        <begin position="19"/>
        <end position="100"/>
    </location>
</feature>
<dbReference type="InterPro" id="IPR040079">
    <property type="entry name" value="Glutathione_S-Trfase"/>
</dbReference>
<reference evidence="6" key="1">
    <citation type="submission" date="2016-03" db="EMBL/GenBank/DDBJ databases">
        <authorList>
            <person name="Ploux O."/>
        </authorList>
    </citation>
    <scope>NUCLEOTIDE SEQUENCE</scope>
    <source>
        <tissue evidence="6">Mantle</tissue>
    </source>
</reference>
<evidence type="ECO:0000259" key="5">
    <source>
        <dbReference type="PROSITE" id="PS50405"/>
    </source>
</evidence>
<accession>A0A194AQU0</accession>
<evidence type="ECO:0000259" key="4">
    <source>
        <dbReference type="PROSITE" id="PS50404"/>
    </source>
</evidence>
<feature type="domain" description="GST C-terminal" evidence="5">
    <location>
        <begin position="105"/>
        <end position="225"/>
    </location>
</feature>
<dbReference type="PRINTS" id="PR01625">
    <property type="entry name" value="GSTRNSFRASEO"/>
</dbReference>
<dbReference type="InterPro" id="IPR050983">
    <property type="entry name" value="GST_Omega/HSP26"/>
</dbReference>
<keyword evidence="3" id="KW-0808">Transferase</keyword>
<dbReference type="Gene3D" id="3.40.30.10">
    <property type="entry name" value="Glutaredoxin"/>
    <property type="match status" value="1"/>
</dbReference>
<dbReference type="InterPro" id="IPR005442">
    <property type="entry name" value="GST_omega"/>
</dbReference>
<dbReference type="SUPFAM" id="SSF47616">
    <property type="entry name" value="GST C-terminal domain-like"/>
    <property type="match status" value="1"/>
</dbReference>
<name>A0A194AQU0_PINFU</name>
<dbReference type="InterPro" id="IPR010987">
    <property type="entry name" value="Glutathione-S-Trfase_C-like"/>
</dbReference>
<dbReference type="GO" id="GO:0006749">
    <property type="term" value="P:glutathione metabolic process"/>
    <property type="evidence" value="ECO:0007669"/>
    <property type="project" value="UniProtKB-UniRule"/>
</dbReference>
<comment type="catalytic activity">
    <reaction evidence="3">
        <text>L-dehydroascorbate + 2 glutathione = glutathione disulfide + L-ascorbate</text>
        <dbReference type="Rhea" id="RHEA:24424"/>
        <dbReference type="ChEBI" id="CHEBI:38290"/>
        <dbReference type="ChEBI" id="CHEBI:57925"/>
        <dbReference type="ChEBI" id="CHEBI:58297"/>
        <dbReference type="ChEBI" id="CHEBI:58539"/>
        <dbReference type="EC" id="1.8.5.1"/>
    </reaction>
</comment>
<comment type="catalytic activity">
    <reaction evidence="3">
        <text>methylarsonate + 2 glutathione + H(+) = methylarsonous acid + glutathione disulfide + H2O</text>
        <dbReference type="Rhea" id="RHEA:15969"/>
        <dbReference type="ChEBI" id="CHEBI:15377"/>
        <dbReference type="ChEBI" id="CHEBI:15378"/>
        <dbReference type="ChEBI" id="CHEBI:17826"/>
        <dbReference type="ChEBI" id="CHEBI:33409"/>
        <dbReference type="ChEBI" id="CHEBI:57925"/>
        <dbReference type="ChEBI" id="CHEBI:58297"/>
        <dbReference type="EC" id="1.20.4.2"/>
    </reaction>
</comment>
<dbReference type="PANTHER" id="PTHR43968:SF6">
    <property type="entry name" value="GLUTATHIONE S-TRANSFERASE OMEGA"/>
    <property type="match status" value="1"/>
</dbReference>
<dbReference type="AlphaFoldDB" id="A0A194AQU0"/>
<dbReference type="InterPro" id="IPR004045">
    <property type="entry name" value="Glutathione_S-Trfase_N"/>
</dbReference>
<dbReference type="Pfam" id="PF13410">
    <property type="entry name" value="GST_C_2"/>
    <property type="match status" value="1"/>
</dbReference>
<dbReference type="EC" id="1.8.5.1" evidence="3"/>
<dbReference type="SFLD" id="SFLDS00019">
    <property type="entry name" value="Glutathione_Transferase_(cytos"/>
    <property type="match status" value="1"/>
</dbReference>
<dbReference type="EC" id="2.5.1.18" evidence="3"/>
<sequence length="242" mass="27912">MPTQKSFSNGAEFPPLPDGTLRIYSMRFCPFAQRTRLVLAHKNIPHETVNVHLRPVDAKPNWFLERNPLGLVPVLEKDGKIVYESVVCNEYLEAMYPEKKLLPSDPFELAQQKMLQERLGKMTGPAMKYRMSGGSEETFNELQNFLKLPEEVLGKQGNFFAGDNVGMIDYNLWPFFERVETYTVIFNREILPKDKFPRLRAYIERMMSLPAVKECYTTPEQMLEFGKSSEGGNPNYDLGLKE</sequence>
<dbReference type="EMBL" id="GELH01000112">
    <property type="protein sequence ID" value="JAS04160.1"/>
    <property type="molecule type" value="Transcribed_RNA"/>
</dbReference>
<dbReference type="FunFam" id="1.20.1050.10:FF:000009">
    <property type="entry name" value="Glutathione S-transferase omega-1"/>
    <property type="match status" value="1"/>
</dbReference>
<evidence type="ECO:0000313" key="6">
    <source>
        <dbReference type="EMBL" id="JAS04161.1"/>
    </source>
</evidence>
<dbReference type="InterPro" id="IPR036282">
    <property type="entry name" value="Glutathione-S-Trfase_C_sf"/>
</dbReference>
<dbReference type="PANTHER" id="PTHR43968">
    <property type="match status" value="1"/>
</dbReference>
<dbReference type="PROSITE" id="PS50405">
    <property type="entry name" value="GST_CTER"/>
    <property type="match status" value="1"/>
</dbReference>
<dbReference type="FunFam" id="3.40.30.10:FF:000123">
    <property type="entry name" value="Glutathione transferase o1"/>
    <property type="match status" value="1"/>
</dbReference>
<dbReference type="GO" id="GO:0050610">
    <property type="term" value="F:methylarsonate reductase activity"/>
    <property type="evidence" value="ECO:0007669"/>
    <property type="project" value="UniProtKB-UniRule"/>
</dbReference>
<dbReference type="GO" id="GO:0005737">
    <property type="term" value="C:cytoplasm"/>
    <property type="evidence" value="ECO:0007669"/>
    <property type="project" value="InterPro"/>
</dbReference>
<keyword evidence="2 3" id="KW-0560">Oxidoreductase</keyword>
<dbReference type="InterPro" id="IPR036249">
    <property type="entry name" value="Thioredoxin-like_sf"/>
</dbReference>
<comment type="similarity">
    <text evidence="1 3">Belongs to the GST superfamily. Omega family.</text>
</comment>
<dbReference type="EC" id="1.20.4.2" evidence="3"/>
<dbReference type="GO" id="GO:0004364">
    <property type="term" value="F:glutathione transferase activity"/>
    <property type="evidence" value="ECO:0007669"/>
    <property type="project" value="UniProtKB-UniRule"/>
</dbReference>
<dbReference type="SFLD" id="SFLDG00358">
    <property type="entry name" value="Main_(cytGST)"/>
    <property type="match status" value="1"/>
</dbReference>
<organism evidence="6">
    <name type="scientific">Pinctada fucata</name>
    <name type="common">Akoya pearl oyster</name>
    <name type="synonym">Pinctada imbricata fucata</name>
    <dbReference type="NCBI Taxonomy" id="50426"/>
    <lineage>
        <taxon>Eukaryota</taxon>
        <taxon>Metazoa</taxon>
        <taxon>Spiralia</taxon>
        <taxon>Lophotrochozoa</taxon>
        <taxon>Mollusca</taxon>
        <taxon>Bivalvia</taxon>
        <taxon>Autobranchia</taxon>
        <taxon>Pteriomorphia</taxon>
        <taxon>Pterioida</taxon>
        <taxon>Pterioidea</taxon>
        <taxon>Pteriidae</taxon>
        <taxon>Pinctada</taxon>
    </lineage>
</organism>
<dbReference type="Gene3D" id="1.20.1050.10">
    <property type="match status" value="1"/>
</dbReference>